<keyword evidence="9" id="KW-1185">Reference proteome</keyword>
<organism evidence="8 9">
    <name type="scientific">Reichenbachiella agariperforans</name>
    <dbReference type="NCBI Taxonomy" id="156994"/>
    <lineage>
        <taxon>Bacteria</taxon>
        <taxon>Pseudomonadati</taxon>
        <taxon>Bacteroidota</taxon>
        <taxon>Cytophagia</taxon>
        <taxon>Cytophagales</taxon>
        <taxon>Reichenbachiellaceae</taxon>
        <taxon>Reichenbachiella</taxon>
    </lineage>
</organism>
<gene>
    <name evidence="7" type="primary">trmB</name>
    <name evidence="8" type="ORF">SAMN04488028_10530</name>
</gene>
<comment type="function">
    <text evidence="2 7">Catalyzes the formation of N(7)-methylguanine at position 46 (m7G46) in tRNA.</text>
</comment>
<reference evidence="9" key="1">
    <citation type="submission" date="2016-11" db="EMBL/GenBank/DDBJ databases">
        <authorList>
            <person name="Varghese N."/>
            <person name="Submissions S."/>
        </authorList>
    </citation>
    <scope>NUCLEOTIDE SEQUENCE [LARGE SCALE GENOMIC DNA]</scope>
    <source>
        <strain evidence="9">DSM 26134</strain>
    </source>
</reference>
<dbReference type="UniPathway" id="UPA00989"/>
<dbReference type="Pfam" id="PF02390">
    <property type="entry name" value="Methyltransf_4"/>
    <property type="match status" value="1"/>
</dbReference>
<dbReference type="GO" id="GO:0043527">
    <property type="term" value="C:tRNA methyltransferase complex"/>
    <property type="evidence" value="ECO:0007669"/>
    <property type="project" value="TreeGrafter"/>
</dbReference>
<comment type="caution">
    <text evidence="7">Lacks conserved residue(s) required for the propagation of feature annotation.</text>
</comment>
<dbReference type="STRING" id="156994.SAMN04488028_10530"/>
<evidence type="ECO:0000256" key="5">
    <source>
        <dbReference type="ARBA" id="ARBA00022691"/>
    </source>
</evidence>
<dbReference type="Proteomes" id="UP000184474">
    <property type="component" value="Unassembled WGS sequence"/>
</dbReference>
<feature type="binding site" evidence="7">
    <location>
        <position position="125"/>
    </location>
    <ligand>
        <name>substrate</name>
    </ligand>
</feature>
<dbReference type="SUPFAM" id="SSF53335">
    <property type="entry name" value="S-adenosyl-L-methionine-dependent methyltransferases"/>
    <property type="match status" value="1"/>
</dbReference>
<dbReference type="PANTHER" id="PTHR23417">
    <property type="entry name" value="3-DEOXY-D-MANNO-OCTULOSONIC-ACID TRANSFERASE/TRNA GUANINE-N 7 - -METHYLTRANSFERASE"/>
    <property type="match status" value="1"/>
</dbReference>
<comment type="pathway">
    <text evidence="7">tRNA modification; N(7)-methylguanine-tRNA biosynthesis.</text>
</comment>
<evidence type="ECO:0000256" key="6">
    <source>
        <dbReference type="ARBA" id="ARBA00022694"/>
    </source>
</evidence>
<dbReference type="EMBL" id="FRAA01000005">
    <property type="protein sequence ID" value="SHK44446.1"/>
    <property type="molecule type" value="Genomic_DNA"/>
</dbReference>
<dbReference type="InterPro" id="IPR003358">
    <property type="entry name" value="tRNA_(Gua-N-7)_MeTrfase_Trmb"/>
</dbReference>
<keyword evidence="3 7" id="KW-0489">Methyltransferase</keyword>
<keyword evidence="4 7" id="KW-0808">Transferase</keyword>
<dbReference type="RefSeq" id="WP_073123043.1">
    <property type="nucleotide sequence ID" value="NZ_FRAA01000005.1"/>
</dbReference>
<feature type="binding site" evidence="7">
    <location>
        <position position="72"/>
    </location>
    <ligand>
        <name>S-adenosyl-L-methionine</name>
        <dbReference type="ChEBI" id="CHEBI:59789"/>
    </ligand>
</feature>
<dbReference type="Gene3D" id="3.40.50.150">
    <property type="entry name" value="Vaccinia Virus protein VP39"/>
    <property type="match status" value="1"/>
</dbReference>
<evidence type="ECO:0000256" key="7">
    <source>
        <dbReference type="HAMAP-Rule" id="MF_01057"/>
    </source>
</evidence>
<sequence length="220" mass="25984">MGRKKLERFEDNAVRYNVVENGKACFGQLVGKWRDYHFKNEKPLVVELGCGRGEYTTGLGEKFPDRNFVGVDIKGARIWVGSNYAVENQLDNVAFLRTKIEQIVDHFGENEISELWITFPDPRPKDKDEKRRLTSPRFMEMYRKLLAEDGWVKFKTDSTFLFDYTLELIETGQLKVKNMSSTHKLYDSEYMDEHFGVKTKYEQLFYDKGEDIKYMKFQFA</sequence>
<evidence type="ECO:0000256" key="1">
    <source>
        <dbReference type="ARBA" id="ARBA00000142"/>
    </source>
</evidence>
<dbReference type="PANTHER" id="PTHR23417:SF14">
    <property type="entry name" value="PENTACOTRIPEPTIDE-REPEAT REGION OF PRORP DOMAIN-CONTAINING PROTEIN"/>
    <property type="match status" value="1"/>
</dbReference>
<comment type="similarity">
    <text evidence="7">Belongs to the class I-like SAM-binding methyltransferase superfamily. TrmB family.</text>
</comment>
<evidence type="ECO:0000313" key="8">
    <source>
        <dbReference type="EMBL" id="SHK44446.1"/>
    </source>
</evidence>
<dbReference type="PROSITE" id="PS51625">
    <property type="entry name" value="SAM_MT_TRMB"/>
    <property type="match status" value="1"/>
</dbReference>
<dbReference type="InterPro" id="IPR029063">
    <property type="entry name" value="SAM-dependent_MTases_sf"/>
</dbReference>
<protein>
    <recommendedName>
        <fullName evidence="7">tRNA (guanine-N(7)-)-methyltransferase</fullName>
        <ecNumber evidence="7">2.1.1.33</ecNumber>
    </recommendedName>
    <alternativeName>
        <fullName evidence="7">tRNA (guanine(46)-N(7))-methyltransferase</fullName>
    </alternativeName>
    <alternativeName>
        <fullName evidence="7">tRNA(m7G46)-methyltransferase</fullName>
    </alternativeName>
</protein>
<keyword evidence="5 7" id="KW-0949">S-adenosyl-L-methionine</keyword>
<feature type="binding site" evidence="7">
    <location>
        <position position="121"/>
    </location>
    <ligand>
        <name>S-adenosyl-L-methionine</name>
        <dbReference type="ChEBI" id="CHEBI:59789"/>
    </ligand>
</feature>
<dbReference type="NCBIfam" id="NF001080">
    <property type="entry name" value="PRK00121.2-2"/>
    <property type="match status" value="1"/>
</dbReference>
<comment type="catalytic activity">
    <reaction evidence="1 7">
        <text>guanosine(46) in tRNA + S-adenosyl-L-methionine = N(7)-methylguanosine(46) in tRNA + S-adenosyl-L-homocysteine</text>
        <dbReference type="Rhea" id="RHEA:42708"/>
        <dbReference type="Rhea" id="RHEA-COMP:10188"/>
        <dbReference type="Rhea" id="RHEA-COMP:10189"/>
        <dbReference type="ChEBI" id="CHEBI:57856"/>
        <dbReference type="ChEBI" id="CHEBI:59789"/>
        <dbReference type="ChEBI" id="CHEBI:74269"/>
        <dbReference type="ChEBI" id="CHEBI:74480"/>
        <dbReference type="EC" id="2.1.1.33"/>
    </reaction>
</comment>
<evidence type="ECO:0000256" key="3">
    <source>
        <dbReference type="ARBA" id="ARBA00022603"/>
    </source>
</evidence>
<feature type="binding site" evidence="7">
    <location>
        <position position="157"/>
    </location>
    <ligand>
        <name>substrate</name>
    </ligand>
</feature>
<feature type="binding site" evidence="7">
    <location>
        <begin position="199"/>
        <end position="202"/>
    </location>
    <ligand>
        <name>substrate</name>
    </ligand>
</feature>
<name>A0A1M6SIJ1_REIAG</name>
<dbReference type="NCBIfam" id="TIGR00091">
    <property type="entry name" value="tRNA (guanosine(46)-N7)-methyltransferase TrmB"/>
    <property type="match status" value="1"/>
</dbReference>
<evidence type="ECO:0000256" key="2">
    <source>
        <dbReference type="ARBA" id="ARBA00003015"/>
    </source>
</evidence>
<feature type="binding site" evidence="7">
    <location>
        <position position="47"/>
    </location>
    <ligand>
        <name>S-adenosyl-L-methionine</name>
        <dbReference type="ChEBI" id="CHEBI:59789"/>
    </ligand>
</feature>
<dbReference type="InterPro" id="IPR055361">
    <property type="entry name" value="tRNA_methyltr_TrmB_bact"/>
</dbReference>
<proteinExistence type="inferred from homology"/>
<dbReference type="EC" id="2.1.1.33" evidence="7"/>
<dbReference type="HAMAP" id="MF_01057">
    <property type="entry name" value="tRNA_methyltr_TrmB"/>
    <property type="match status" value="1"/>
</dbReference>
<keyword evidence="6 7" id="KW-0819">tRNA processing</keyword>
<dbReference type="GO" id="GO:0008176">
    <property type="term" value="F:tRNA (guanine(46)-N7)-methyltransferase activity"/>
    <property type="evidence" value="ECO:0007669"/>
    <property type="project" value="UniProtKB-UniRule"/>
</dbReference>
<evidence type="ECO:0000256" key="4">
    <source>
        <dbReference type="ARBA" id="ARBA00022679"/>
    </source>
</evidence>
<dbReference type="AlphaFoldDB" id="A0A1M6SIJ1"/>
<evidence type="ECO:0000313" key="9">
    <source>
        <dbReference type="Proteomes" id="UP000184474"/>
    </source>
</evidence>
<accession>A0A1M6SIJ1</accession>